<organism evidence="2 3">
    <name type="scientific">Sparassis crispa</name>
    <dbReference type="NCBI Taxonomy" id="139825"/>
    <lineage>
        <taxon>Eukaryota</taxon>
        <taxon>Fungi</taxon>
        <taxon>Dikarya</taxon>
        <taxon>Basidiomycota</taxon>
        <taxon>Agaricomycotina</taxon>
        <taxon>Agaricomycetes</taxon>
        <taxon>Polyporales</taxon>
        <taxon>Sparassidaceae</taxon>
        <taxon>Sparassis</taxon>
    </lineage>
</organism>
<feature type="compositionally biased region" description="Low complexity" evidence="1">
    <location>
        <begin position="825"/>
        <end position="850"/>
    </location>
</feature>
<reference evidence="2 3" key="1">
    <citation type="journal article" date="2018" name="Sci. Rep.">
        <title>Genome sequence of the cauliflower mushroom Sparassis crispa (Hanabiratake) and its association with beneficial usage.</title>
        <authorList>
            <person name="Kiyama R."/>
            <person name="Furutani Y."/>
            <person name="Kawaguchi K."/>
            <person name="Nakanishi T."/>
        </authorList>
    </citation>
    <scope>NUCLEOTIDE SEQUENCE [LARGE SCALE GENOMIC DNA]</scope>
</reference>
<accession>A0A401GFW3</accession>
<dbReference type="RefSeq" id="XP_027611928.1">
    <property type="nucleotide sequence ID" value="XM_027756127.1"/>
</dbReference>
<feature type="region of interest" description="Disordered" evidence="1">
    <location>
        <begin position="229"/>
        <end position="264"/>
    </location>
</feature>
<feature type="compositionally biased region" description="Low complexity" evidence="1">
    <location>
        <begin position="313"/>
        <end position="332"/>
    </location>
</feature>
<feature type="region of interest" description="Disordered" evidence="1">
    <location>
        <begin position="771"/>
        <end position="869"/>
    </location>
</feature>
<feature type="region of interest" description="Disordered" evidence="1">
    <location>
        <begin position="139"/>
        <end position="189"/>
    </location>
</feature>
<dbReference type="Proteomes" id="UP000287166">
    <property type="component" value="Unassembled WGS sequence"/>
</dbReference>
<evidence type="ECO:0000313" key="3">
    <source>
        <dbReference type="Proteomes" id="UP000287166"/>
    </source>
</evidence>
<gene>
    <name evidence="2" type="ORF">SCP_0307380</name>
</gene>
<feature type="compositionally biased region" description="Basic and acidic residues" evidence="1">
    <location>
        <begin position="333"/>
        <end position="347"/>
    </location>
</feature>
<name>A0A401GFW3_9APHY</name>
<dbReference type="InParanoid" id="A0A401GFW3"/>
<feature type="compositionally biased region" description="Polar residues" evidence="1">
    <location>
        <begin position="1130"/>
        <end position="1143"/>
    </location>
</feature>
<feature type="region of interest" description="Disordered" evidence="1">
    <location>
        <begin position="1032"/>
        <end position="1056"/>
    </location>
</feature>
<feature type="region of interest" description="Disordered" evidence="1">
    <location>
        <begin position="67"/>
        <end position="109"/>
    </location>
</feature>
<feature type="compositionally biased region" description="Polar residues" evidence="1">
    <location>
        <begin position="167"/>
        <end position="189"/>
    </location>
</feature>
<evidence type="ECO:0000256" key="1">
    <source>
        <dbReference type="SAM" id="MobiDB-lite"/>
    </source>
</evidence>
<proteinExistence type="predicted"/>
<dbReference type="GeneID" id="38777932"/>
<feature type="region of interest" description="Disordered" evidence="1">
    <location>
        <begin position="294"/>
        <end position="347"/>
    </location>
</feature>
<feature type="compositionally biased region" description="Low complexity" evidence="1">
    <location>
        <begin position="241"/>
        <end position="259"/>
    </location>
</feature>
<feature type="compositionally biased region" description="Basic and acidic residues" evidence="1">
    <location>
        <begin position="784"/>
        <end position="818"/>
    </location>
</feature>
<protein>
    <submittedName>
        <fullName evidence="2">Uncharacterized protein</fullName>
    </submittedName>
</protein>
<evidence type="ECO:0000313" key="2">
    <source>
        <dbReference type="EMBL" id="GBE81015.1"/>
    </source>
</evidence>
<comment type="caution">
    <text evidence="2">The sequence shown here is derived from an EMBL/GenBank/DDBJ whole genome shotgun (WGS) entry which is preliminary data.</text>
</comment>
<dbReference type="AlphaFoldDB" id="A0A401GFW3"/>
<dbReference type="STRING" id="139825.A0A401GFW3"/>
<sequence length="1278" mass="139405">MFHLRRDPLPSDDFSEKSASSVSYRRIAIPPIIPTSTPSVTISNSLLSSRRALAHIDLQSASITHPLLSDDQMPSSSSVRNPASERAGPARYNIGGPIIPRRTSSDDSRISLHGTRRRSIPNHPQTNNGIARPTTFIQSRTLLRRPSHTPSGSVDSSRRPSLPTIHLQPTTSVVHPRSTVHSVSGANYSNPEFSVSTGDDMYSNLASFTFGAAPPSRPDMIEMVNPLTSASGSISRDRTPRPSVSGPSSGSSQSSPYTSLRDRTYRMQDRGVAESGDSADDEDDEEAIRQSRAKMRAMNDGSRRPSLPVNTYRAGRSSSPAIPPASKASPRRSTGDIHEDDRDVIRGNHDVAVHTGTSYGDGDHGDGDFDTDVELDIPHHYGSRTSLVSDTVSQHIFGDSRHFGDGAGDDSDDRMIVVEEDCDTFDHDLVPGIRASKLTLEDGAYTSARVTSPSHSRRGSVSWKIPGTSASEFTARDREDSVVTLPGRHFNRSLDEGLSTPEYRASTTGCPSGGFEANNVESNLQPEDLTDYSTGGTASAYDGLDINYILGSSHMDDVGIRQSWSSGAPSYIQAREDGANQQRRTGLTLEFPPWGFPNASGRRPSAITVSSASGEDAFTRAVDRKWDPLYSSRRNDWSFRQENADGNGPALSVSPPSFSGFAIGVPTSVMPGTQEIWRQAHVGRFRVDRLMMRPDDPSKPPQQRMNVRHITDQDSKGNTRGGPTSVIHKHSRALAFSIFRKYGLLKRGTRSTSHNSGSILLATKRVQEQYTSTRTTSQLNSHGLLRDGDDVEREREETSESHPLHDHGRSKDQKDNKDKGKKSASGTSSGTGTSSQTTSTESSSTGTTSSEEPRSVTYGVYEPSSSSVPISPTIVENLPASGALNSSSSSVSDSTLTTRDLIDYPLPLHEFPSSRLYYQHSSADDDDELMLPRTSHAEAFATLDSSGIEYLRGRAEQRLADHDSSSISSLERWRRRFLGQNARVALRATSGPPSASLDGHYTPPWITMAPRSKQEERERVIQNLNESFKDVGLLPSFRTNRNPRGKSSRRRKTGSGLDIFANVPAHSLHMLLPLWAGETDPTSTSVDEVPAAVYTIPVEERQYLLIYYVPFDERKDKKKPEPNKKRSRGETSSGGDSSNPTNSSKSILLTSFRVCARLISYHDLLGTGVRLPIDGLSVTGPMSEAMSLLPPSYIREAHLDDIVIGVCSSRQTGMEFIQEGLAKLGLCVPCDEPAPSPIDPTQEIEELWKLTPIGRAAVEMAWLGCLAMTSFGSELQAH</sequence>
<feature type="region of interest" description="Disordered" evidence="1">
    <location>
        <begin position="691"/>
        <end position="727"/>
    </location>
</feature>
<feature type="compositionally biased region" description="Basic residues" evidence="1">
    <location>
        <begin position="1041"/>
        <end position="1053"/>
    </location>
</feature>
<dbReference type="EMBL" id="BFAD01000003">
    <property type="protein sequence ID" value="GBE81015.1"/>
    <property type="molecule type" value="Genomic_DNA"/>
</dbReference>
<keyword evidence="3" id="KW-1185">Reference proteome</keyword>
<feature type="compositionally biased region" description="Polar residues" evidence="1">
    <location>
        <begin position="771"/>
        <end position="781"/>
    </location>
</feature>
<dbReference type="OrthoDB" id="3357948at2759"/>
<feature type="compositionally biased region" description="Polar residues" evidence="1">
    <location>
        <begin position="72"/>
        <end position="81"/>
    </location>
</feature>
<feature type="region of interest" description="Disordered" evidence="1">
    <location>
        <begin position="1116"/>
        <end position="1143"/>
    </location>
</feature>